<organism evidence="2 3">
    <name type="scientific">Kalanchoe fedtschenkoi</name>
    <name type="common">Lavender scallops</name>
    <name type="synonym">South American air plant</name>
    <dbReference type="NCBI Taxonomy" id="63787"/>
    <lineage>
        <taxon>Eukaryota</taxon>
        <taxon>Viridiplantae</taxon>
        <taxon>Streptophyta</taxon>
        <taxon>Embryophyta</taxon>
        <taxon>Tracheophyta</taxon>
        <taxon>Spermatophyta</taxon>
        <taxon>Magnoliopsida</taxon>
        <taxon>eudicotyledons</taxon>
        <taxon>Gunneridae</taxon>
        <taxon>Pentapetalae</taxon>
        <taxon>Saxifragales</taxon>
        <taxon>Crassulaceae</taxon>
        <taxon>Kalanchoe</taxon>
    </lineage>
</organism>
<dbReference type="EnsemblPlants" id="Kaladp1198s0003.1.v1.1">
    <property type="protein sequence ID" value="Kaladp1198s0003.1.v1.1"/>
    <property type="gene ID" value="Kaladp1198s0003.v1.1"/>
</dbReference>
<dbReference type="Proteomes" id="UP000594263">
    <property type="component" value="Unplaced"/>
</dbReference>
<evidence type="ECO:0000256" key="1">
    <source>
        <dbReference type="SAM" id="MobiDB-lite"/>
    </source>
</evidence>
<dbReference type="Gramene" id="Kaladp1198s0003.1.v1.1">
    <property type="protein sequence ID" value="Kaladp1198s0003.1.v1.1"/>
    <property type="gene ID" value="Kaladp1198s0003.v1.1"/>
</dbReference>
<feature type="region of interest" description="Disordered" evidence="1">
    <location>
        <begin position="1"/>
        <end position="24"/>
    </location>
</feature>
<proteinExistence type="predicted"/>
<feature type="region of interest" description="Disordered" evidence="1">
    <location>
        <begin position="70"/>
        <end position="91"/>
    </location>
</feature>
<name>A0A7N1A9S0_KALFE</name>
<feature type="compositionally biased region" description="Polar residues" evidence="1">
    <location>
        <begin position="11"/>
        <end position="24"/>
    </location>
</feature>
<protein>
    <submittedName>
        <fullName evidence="2">Uncharacterized protein</fullName>
    </submittedName>
</protein>
<sequence length="211" mass="23608">MMHEFRLPPQRKNSAGQQQNSSLAKSSNITLEAEVWTLCRIFKRVSSYKKYIPSTHPQLQQLNFASSVTDSSSKTCSNESDHNNDNGSSEFHVSIADHSHSHSSYKSISSPPSIALQQNHFATAATTQTHHQPSLFTCSDAFDHHNRQQQRSSSDLRISNSASSAGFWNASGDLMFAGDIFGGDWDELRSVVDPYAVDFSLPDRRLYYDCK</sequence>
<reference evidence="2" key="1">
    <citation type="submission" date="2021-01" db="UniProtKB">
        <authorList>
            <consortium name="EnsemblPlants"/>
        </authorList>
    </citation>
    <scope>IDENTIFICATION</scope>
</reference>
<dbReference type="AlphaFoldDB" id="A0A7N1A9S0"/>
<evidence type="ECO:0000313" key="2">
    <source>
        <dbReference type="EnsemblPlants" id="Kaladp1198s0003.1.v1.1"/>
    </source>
</evidence>
<accession>A0A7N1A9S0</accession>
<keyword evidence="3" id="KW-1185">Reference proteome</keyword>
<evidence type="ECO:0000313" key="3">
    <source>
        <dbReference type="Proteomes" id="UP000594263"/>
    </source>
</evidence>